<feature type="non-terminal residue" evidence="2">
    <location>
        <position position="1"/>
    </location>
</feature>
<evidence type="ECO:0000313" key="2">
    <source>
        <dbReference type="EMBL" id="CAK0905705.1"/>
    </source>
</evidence>
<proteinExistence type="predicted"/>
<comment type="caution">
    <text evidence="2">The sequence shown here is derived from an EMBL/GenBank/DDBJ whole genome shotgun (WGS) entry which is preliminary data.</text>
</comment>
<evidence type="ECO:0000313" key="3">
    <source>
        <dbReference type="Proteomes" id="UP001189429"/>
    </source>
</evidence>
<dbReference type="Proteomes" id="UP001189429">
    <property type="component" value="Unassembled WGS sequence"/>
</dbReference>
<evidence type="ECO:0000256" key="1">
    <source>
        <dbReference type="SAM" id="MobiDB-lite"/>
    </source>
</evidence>
<reference evidence="2" key="1">
    <citation type="submission" date="2023-10" db="EMBL/GenBank/DDBJ databases">
        <authorList>
            <person name="Chen Y."/>
            <person name="Shah S."/>
            <person name="Dougan E. K."/>
            <person name="Thang M."/>
            <person name="Chan C."/>
        </authorList>
    </citation>
    <scope>NUCLEOTIDE SEQUENCE [LARGE SCALE GENOMIC DNA]</scope>
</reference>
<feature type="region of interest" description="Disordered" evidence="1">
    <location>
        <begin position="1"/>
        <end position="37"/>
    </location>
</feature>
<protein>
    <submittedName>
        <fullName evidence="2">Uncharacterized protein</fullName>
    </submittedName>
</protein>
<gene>
    <name evidence="2" type="ORF">PCOR1329_LOCUS81299</name>
</gene>
<organism evidence="2 3">
    <name type="scientific">Prorocentrum cordatum</name>
    <dbReference type="NCBI Taxonomy" id="2364126"/>
    <lineage>
        <taxon>Eukaryota</taxon>
        <taxon>Sar</taxon>
        <taxon>Alveolata</taxon>
        <taxon>Dinophyceae</taxon>
        <taxon>Prorocentrales</taxon>
        <taxon>Prorocentraceae</taxon>
        <taxon>Prorocentrum</taxon>
    </lineage>
</organism>
<accession>A0ABN9XZW1</accession>
<dbReference type="EMBL" id="CAUYUJ010021598">
    <property type="protein sequence ID" value="CAK0905705.1"/>
    <property type="molecule type" value="Genomic_DNA"/>
</dbReference>
<keyword evidence="3" id="KW-1185">Reference proteome</keyword>
<sequence length="189" mass="20525">EEEEEEEEAARGREDTARAQVCAAGGGPSQSQSPAIRRAARRRVFRRSWAPRAAIQHLIGEHIVLVCLCASHLTLVCHPCVVVAATALLCLLAPPPTASTAKAERLCAGARSRRRVRFSCPSEALNSARSTLSAPLTSAVFHEHPLRTGGIWQPINQWNPLMREDKPQVDQLGQASVGWSLLAGTRQAR</sequence>
<name>A0ABN9XZW1_9DINO</name>